<gene>
    <name evidence="2" type="ordered locus">Bathy10g03510</name>
</gene>
<name>K8EZZ2_9CHLO</name>
<dbReference type="Pfam" id="PF17257">
    <property type="entry name" value="DUF5323"/>
    <property type="match status" value="1"/>
</dbReference>
<dbReference type="KEGG" id="bpg:Bathy10g03510"/>
<dbReference type="RefSeq" id="XP_007510562.1">
    <property type="nucleotide sequence ID" value="XM_007510500.1"/>
</dbReference>
<evidence type="ECO:0000313" key="2">
    <source>
        <dbReference type="EMBL" id="CCO18095.1"/>
    </source>
</evidence>
<protein>
    <submittedName>
        <fullName evidence="2">Uncharacterized protein</fullName>
    </submittedName>
</protein>
<evidence type="ECO:0000313" key="3">
    <source>
        <dbReference type="Proteomes" id="UP000198341"/>
    </source>
</evidence>
<dbReference type="InterPro" id="IPR020526">
    <property type="entry name" value="Ribosomal_cL38"/>
</dbReference>
<dbReference type="GO" id="GO:0006412">
    <property type="term" value="P:translation"/>
    <property type="evidence" value="ECO:0007669"/>
    <property type="project" value="InterPro"/>
</dbReference>
<dbReference type="GO" id="GO:0003735">
    <property type="term" value="F:structural constituent of ribosome"/>
    <property type="evidence" value="ECO:0007669"/>
    <property type="project" value="InterPro"/>
</dbReference>
<dbReference type="AlphaFoldDB" id="K8EZZ2"/>
<organism evidence="2 3">
    <name type="scientific">Bathycoccus prasinos</name>
    <dbReference type="NCBI Taxonomy" id="41875"/>
    <lineage>
        <taxon>Eukaryota</taxon>
        <taxon>Viridiplantae</taxon>
        <taxon>Chlorophyta</taxon>
        <taxon>Mamiellophyceae</taxon>
        <taxon>Mamiellales</taxon>
        <taxon>Bathycoccaceae</taxon>
        <taxon>Bathycoccus</taxon>
    </lineage>
</organism>
<dbReference type="GO" id="GO:0005840">
    <property type="term" value="C:ribosome"/>
    <property type="evidence" value="ECO:0007669"/>
    <property type="project" value="InterPro"/>
</dbReference>
<sequence length="70" mass="7564">MAFVAGGISTLRISAANHVRPKGAKESRKNRPVKHRPSDKNRAPTNYPTVDPAAVPPVYTIVSEAPKKTD</sequence>
<reference evidence="2 3" key="1">
    <citation type="submission" date="2011-10" db="EMBL/GenBank/DDBJ databases">
        <authorList>
            <person name="Genoscope - CEA"/>
        </authorList>
    </citation>
    <scope>NUCLEOTIDE SEQUENCE [LARGE SCALE GENOMIC DNA]</scope>
    <source>
        <strain evidence="2 3">RCC 1105</strain>
    </source>
</reference>
<dbReference type="GeneID" id="19013426"/>
<evidence type="ECO:0000256" key="1">
    <source>
        <dbReference type="SAM" id="MobiDB-lite"/>
    </source>
</evidence>
<dbReference type="GO" id="GO:0019843">
    <property type="term" value="F:rRNA binding"/>
    <property type="evidence" value="ECO:0007669"/>
    <property type="project" value="InterPro"/>
</dbReference>
<proteinExistence type="predicted"/>
<feature type="region of interest" description="Disordered" evidence="1">
    <location>
        <begin position="1"/>
        <end position="53"/>
    </location>
</feature>
<keyword evidence="3" id="KW-1185">Reference proteome</keyword>
<dbReference type="OrthoDB" id="5107at2759"/>
<dbReference type="EMBL" id="FO082269">
    <property type="protein sequence ID" value="CCO18095.1"/>
    <property type="molecule type" value="Genomic_DNA"/>
</dbReference>
<accession>K8EZZ2</accession>
<dbReference type="GO" id="GO:0009507">
    <property type="term" value="C:chloroplast"/>
    <property type="evidence" value="ECO:0007669"/>
    <property type="project" value="InterPro"/>
</dbReference>
<dbReference type="Proteomes" id="UP000198341">
    <property type="component" value="Chromosome 10"/>
</dbReference>